<name>A0AA35MD20_9HYPO</name>
<evidence type="ECO:0000313" key="2">
    <source>
        <dbReference type="EMBL" id="CAI6094927.1"/>
    </source>
</evidence>
<dbReference type="Gene3D" id="3.90.25.10">
    <property type="entry name" value="UDP-galactose 4-epimerase, domain 1"/>
    <property type="match status" value="1"/>
</dbReference>
<sequence>MALDIAILKYGLGCSLLAKPVVSSHSYTTQATWQYLTGSSTSSNLMSCHSEEIRASHGILPGNISEKSKPRRQHPSAVQKSYPHRASTNFSLSTTILKPPLRPCSKRKIDTLISAISVRDEKASEAQINFIRVFHLSSTTRGFIVSAYDKLQVPEHASLTPRVKYTLDAQGGLEITDLSYTRVVNGLFFDYYGMPHRKTSLHPWLNVVNVEKRWAVIPGDGSAKADFITSQDLGTFIGRLMDLDHWDRVSSTVSNTMTMSCKLKVVHDSLDKLKSG</sequence>
<evidence type="ECO:0000313" key="3">
    <source>
        <dbReference type="Proteomes" id="UP001160390"/>
    </source>
</evidence>
<accession>A0AA35MD20</accession>
<protein>
    <submittedName>
        <fullName evidence="2">Uncharacterized protein</fullName>
    </submittedName>
</protein>
<dbReference type="Proteomes" id="UP001160390">
    <property type="component" value="Unassembled WGS sequence"/>
</dbReference>
<dbReference type="AlphaFoldDB" id="A0AA35MD20"/>
<dbReference type="InterPro" id="IPR036291">
    <property type="entry name" value="NAD(P)-bd_dom_sf"/>
</dbReference>
<reference evidence="2" key="1">
    <citation type="submission" date="2023-01" db="EMBL/GenBank/DDBJ databases">
        <authorList>
            <person name="Piombo E."/>
        </authorList>
    </citation>
    <scope>NUCLEOTIDE SEQUENCE</scope>
</reference>
<feature type="region of interest" description="Disordered" evidence="1">
    <location>
        <begin position="59"/>
        <end position="83"/>
    </location>
</feature>
<dbReference type="EMBL" id="CABFNP030001261">
    <property type="protein sequence ID" value="CAI6094927.1"/>
    <property type="molecule type" value="Genomic_DNA"/>
</dbReference>
<dbReference type="Gene3D" id="3.40.50.720">
    <property type="entry name" value="NAD(P)-binding Rossmann-like Domain"/>
    <property type="match status" value="1"/>
</dbReference>
<organism evidence="2 3">
    <name type="scientific">Clonostachys chloroleuca</name>
    <dbReference type="NCBI Taxonomy" id="1926264"/>
    <lineage>
        <taxon>Eukaryota</taxon>
        <taxon>Fungi</taxon>
        <taxon>Dikarya</taxon>
        <taxon>Ascomycota</taxon>
        <taxon>Pezizomycotina</taxon>
        <taxon>Sordariomycetes</taxon>
        <taxon>Hypocreomycetidae</taxon>
        <taxon>Hypocreales</taxon>
        <taxon>Bionectriaceae</taxon>
        <taxon>Clonostachys</taxon>
    </lineage>
</organism>
<keyword evidence="3" id="KW-1185">Reference proteome</keyword>
<gene>
    <name evidence="2" type="ORF">CCHLO57077_00007548</name>
</gene>
<evidence type="ECO:0000256" key="1">
    <source>
        <dbReference type="SAM" id="MobiDB-lite"/>
    </source>
</evidence>
<comment type="caution">
    <text evidence="2">The sequence shown here is derived from an EMBL/GenBank/DDBJ whole genome shotgun (WGS) entry which is preliminary data.</text>
</comment>
<dbReference type="SUPFAM" id="SSF51735">
    <property type="entry name" value="NAD(P)-binding Rossmann-fold domains"/>
    <property type="match status" value="1"/>
</dbReference>
<proteinExistence type="predicted"/>